<feature type="compositionally biased region" description="Acidic residues" evidence="1">
    <location>
        <begin position="40"/>
        <end position="51"/>
    </location>
</feature>
<accession>A0A183AGY5</accession>
<evidence type="ECO:0000313" key="2">
    <source>
        <dbReference type="EMBL" id="VDP77716.1"/>
    </source>
</evidence>
<dbReference type="Proteomes" id="UP000272942">
    <property type="component" value="Unassembled WGS sequence"/>
</dbReference>
<name>A0A183AGY5_9TREM</name>
<dbReference type="AlphaFoldDB" id="A0A183AGY5"/>
<proteinExistence type="predicted"/>
<evidence type="ECO:0000313" key="4">
    <source>
        <dbReference type="WBParaSite" id="ECPE_0000623301-mRNA-1"/>
    </source>
</evidence>
<reference evidence="2 3" key="2">
    <citation type="submission" date="2018-11" db="EMBL/GenBank/DDBJ databases">
        <authorList>
            <consortium name="Pathogen Informatics"/>
        </authorList>
    </citation>
    <scope>NUCLEOTIDE SEQUENCE [LARGE SCALE GENOMIC DNA]</scope>
    <source>
        <strain evidence="2 3">Egypt</strain>
    </source>
</reference>
<organism evidence="4">
    <name type="scientific">Echinostoma caproni</name>
    <dbReference type="NCBI Taxonomy" id="27848"/>
    <lineage>
        <taxon>Eukaryota</taxon>
        <taxon>Metazoa</taxon>
        <taxon>Spiralia</taxon>
        <taxon>Lophotrochozoa</taxon>
        <taxon>Platyhelminthes</taxon>
        <taxon>Trematoda</taxon>
        <taxon>Digenea</taxon>
        <taxon>Plagiorchiida</taxon>
        <taxon>Echinostomata</taxon>
        <taxon>Echinostomatoidea</taxon>
        <taxon>Echinostomatidae</taxon>
        <taxon>Echinostoma</taxon>
    </lineage>
</organism>
<feature type="compositionally biased region" description="Polar residues" evidence="1">
    <location>
        <begin position="29"/>
        <end position="39"/>
    </location>
</feature>
<dbReference type="WBParaSite" id="ECPE_0000623301-mRNA-1">
    <property type="protein sequence ID" value="ECPE_0000623301-mRNA-1"/>
    <property type="gene ID" value="ECPE_0000623301"/>
</dbReference>
<evidence type="ECO:0000313" key="3">
    <source>
        <dbReference type="Proteomes" id="UP000272942"/>
    </source>
</evidence>
<protein>
    <submittedName>
        <fullName evidence="4">ALOG domain-containing protein</fullName>
    </submittedName>
</protein>
<evidence type="ECO:0000256" key="1">
    <source>
        <dbReference type="SAM" id="MobiDB-lite"/>
    </source>
</evidence>
<gene>
    <name evidence="2" type="ORF">ECPE_LOCUS6220</name>
</gene>
<reference evidence="4" key="1">
    <citation type="submission" date="2016-06" db="UniProtKB">
        <authorList>
            <consortium name="WormBaseParasite"/>
        </authorList>
    </citation>
    <scope>IDENTIFICATION</scope>
</reference>
<keyword evidence="3" id="KW-1185">Reference proteome</keyword>
<dbReference type="EMBL" id="UZAN01043184">
    <property type="protein sequence ID" value="VDP77716.1"/>
    <property type="molecule type" value="Genomic_DNA"/>
</dbReference>
<sequence length="431" mass="49295">MILKELLSLLPTDDVTTQSTNEETKPTENPRTTETQSEWTSDDQFEDESESDATVCEFVNDHSVSNDYNSVMMINFNVIVDLGYRNNLKEMKSIEQIGTLEQNRICNHLIRVTKVLQAKHFDETVWCKDNFLFSAEPQALSNLSVYIPIESPIHGFTRGCVNLLQDNYQSLLDRHVSYAFSRTPQTSRITVTIARVELLEKENVIMQDPWPPKWDDTARTLLAAVDANDILPIRRVHTDVTFNEKKGLKSYSITLSFSIEEKLEDGGLVRHTLDQVKQHVDVTKYLTGERLNGKMNWKEWIMKVHVVSTLDTLKDIVENLGPQLSQIFENEGLTKHIISRSIVRSSRFGDKARFGMQIVLNLYSLMEEQPKLAEEITGTLSAISSRLQESMKNHNKSFRISPECCTVTSFQWNLQLSCNFSPPPPTCNADR</sequence>
<feature type="region of interest" description="Disordered" evidence="1">
    <location>
        <begin position="13"/>
        <end position="52"/>
    </location>
</feature>